<proteinExistence type="predicted"/>
<organism evidence="5 6">
    <name type="scientific">Ditylenchus dipsaci</name>
    <dbReference type="NCBI Taxonomy" id="166011"/>
    <lineage>
        <taxon>Eukaryota</taxon>
        <taxon>Metazoa</taxon>
        <taxon>Ecdysozoa</taxon>
        <taxon>Nematoda</taxon>
        <taxon>Chromadorea</taxon>
        <taxon>Rhabditida</taxon>
        <taxon>Tylenchina</taxon>
        <taxon>Tylenchomorpha</taxon>
        <taxon>Sphaerularioidea</taxon>
        <taxon>Anguinidae</taxon>
        <taxon>Anguininae</taxon>
        <taxon>Ditylenchus</taxon>
    </lineage>
</organism>
<dbReference type="Proteomes" id="UP000887574">
    <property type="component" value="Unplaced"/>
</dbReference>
<evidence type="ECO:0000313" key="6">
    <source>
        <dbReference type="WBParaSite" id="jg1940"/>
    </source>
</evidence>
<feature type="domain" description="RRM" evidence="4">
    <location>
        <begin position="358"/>
        <end position="434"/>
    </location>
</feature>
<dbReference type="GO" id="GO:0003723">
    <property type="term" value="F:RNA binding"/>
    <property type="evidence" value="ECO:0007669"/>
    <property type="project" value="UniProtKB-UniRule"/>
</dbReference>
<name>A0A915DGW6_9BILA</name>
<sequence length="504" mass="57049">MVATFSHPDDLRTCHCRIPFFRRSLAAVHFLDGLCYEIPQLIISTYDRACKLCYDCCALWQASLLALERIGMSYESLESVWSNTKAAIQSEEEGVSVFRTYIYLTHRNLKNTVPRVDQGGKLFREAIKFSKEHFGGRLDCTVQLRKNFAYYLYSKSKRPEEARSIWNEIFSSGLGNTAAAWLEAIALERHFGDLVHTRRMLYMAVNSVTDKPFDVFNALVQFEREEGTLQELDKAVEKVNAQAIRLKNRPPSKEKSKPVKDHPFTSERKSPAVKRAAGSDDQLAESPQKKRKEEQVPEESVFKKPKDPQPLKSFKEVRISQPSDEKNGNSEKINAIKELPRADVGGAGFKYATGMEKNKLFVRNVDFKCSDEELRQLFSKYGAVESVRIVTHKNGTPKGVAYVEYTNEQDANKALAANDSKLNGRKIKVFISNPPSKEDGPAKRPPFVENSKRAGGYQQRSNNYNNFDENKPTERVARAGRLSMVPRSISKSTAQAPQTPENGQ</sequence>
<evidence type="ECO:0000256" key="3">
    <source>
        <dbReference type="SAM" id="MobiDB-lite"/>
    </source>
</evidence>
<evidence type="ECO:0000259" key="4">
    <source>
        <dbReference type="PROSITE" id="PS50102"/>
    </source>
</evidence>
<dbReference type="SUPFAM" id="SSF48452">
    <property type="entry name" value="TPR-like"/>
    <property type="match status" value="1"/>
</dbReference>
<dbReference type="InterPro" id="IPR011990">
    <property type="entry name" value="TPR-like_helical_dom_sf"/>
</dbReference>
<feature type="compositionally biased region" description="Polar residues" evidence="3">
    <location>
        <begin position="458"/>
        <end position="467"/>
    </location>
</feature>
<evidence type="ECO:0000313" key="5">
    <source>
        <dbReference type="Proteomes" id="UP000887574"/>
    </source>
</evidence>
<dbReference type="SUPFAM" id="SSF54928">
    <property type="entry name" value="RNA-binding domain, RBD"/>
    <property type="match status" value="1"/>
</dbReference>
<dbReference type="Pfam" id="PF00076">
    <property type="entry name" value="RRM_1"/>
    <property type="match status" value="1"/>
</dbReference>
<dbReference type="Gene3D" id="3.30.70.330">
    <property type="match status" value="1"/>
</dbReference>
<dbReference type="InterPro" id="IPR000504">
    <property type="entry name" value="RRM_dom"/>
</dbReference>
<feature type="region of interest" description="Disordered" evidence="3">
    <location>
        <begin position="243"/>
        <end position="333"/>
    </location>
</feature>
<dbReference type="PANTHER" id="PTHR15481">
    <property type="entry name" value="RIBONUCLEIC ACID BINDING PROTEIN S1"/>
    <property type="match status" value="1"/>
</dbReference>
<keyword evidence="1 2" id="KW-0694">RNA-binding</keyword>
<evidence type="ECO:0000256" key="1">
    <source>
        <dbReference type="ARBA" id="ARBA00022884"/>
    </source>
</evidence>
<keyword evidence="5" id="KW-1185">Reference proteome</keyword>
<evidence type="ECO:0000256" key="2">
    <source>
        <dbReference type="PROSITE-ProRule" id="PRU00176"/>
    </source>
</evidence>
<dbReference type="GO" id="GO:0000398">
    <property type="term" value="P:mRNA splicing, via spliceosome"/>
    <property type="evidence" value="ECO:0007669"/>
    <property type="project" value="TreeGrafter"/>
</dbReference>
<feature type="compositionally biased region" description="Basic and acidic residues" evidence="3">
    <location>
        <begin position="287"/>
        <end position="333"/>
    </location>
</feature>
<feature type="compositionally biased region" description="Basic and acidic residues" evidence="3">
    <location>
        <begin position="468"/>
        <end position="477"/>
    </location>
</feature>
<dbReference type="InterPro" id="IPR035979">
    <property type="entry name" value="RBD_domain_sf"/>
</dbReference>
<dbReference type="GO" id="GO:0005737">
    <property type="term" value="C:cytoplasm"/>
    <property type="evidence" value="ECO:0007669"/>
    <property type="project" value="TreeGrafter"/>
</dbReference>
<feature type="compositionally biased region" description="Polar residues" evidence="3">
    <location>
        <begin position="489"/>
        <end position="504"/>
    </location>
</feature>
<dbReference type="AlphaFoldDB" id="A0A915DGW6"/>
<accession>A0A915DGW6</accession>
<dbReference type="PROSITE" id="PS50102">
    <property type="entry name" value="RRM"/>
    <property type="match status" value="1"/>
</dbReference>
<dbReference type="PANTHER" id="PTHR15481:SF5">
    <property type="entry name" value="SQUAMOUS CELL CARCINOMA ANTIGEN RECOGNIZED BY T-CELLS 3"/>
    <property type="match status" value="1"/>
</dbReference>
<dbReference type="WBParaSite" id="jg1940">
    <property type="protein sequence ID" value="jg1940"/>
    <property type="gene ID" value="jg1940"/>
</dbReference>
<feature type="region of interest" description="Disordered" evidence="3">
    <location>
        <begin position="431"/>
        <end position="504"/>
    </location>
</feature>
<dbReference type="GO" id="GO:0005654">
    <property type="term" value="C:nucleoplasm"/>
    <property type="evidence" value="ECO:0007669"/>
    <property type="project" value="TreeGrafter"/>
</dbReference>
<dbReference type="InterPro" id="IPR012677">
    <property type="entry name" value="Nucleotide-bd_a/b_plait_sf"/>
</dbReference>
<dbReference type="Gene3D" id="1.25.40.10">
    <property type="entry name" value="Tetratricopeptide repeat domain"/>
    <property type="match status" value="1"/>
</dbReference>
<protein>
    <submittedName>
        <fullName evidence="6">RRM domain-containing protein</fullName>
    </submittedName>
</protein>
<reference evidence="6" key="1">
    <citation type="submission" date="2022-11" db="UniProtKB">
        <authorList>
            <consortium name="WormBaseParasite"/>
        </authorList>
    </citation>
    <scope>IDENTIFICATION</scope>
</reference>
<dbReference type="SMART" id="SM00360">
    <property type="entry name" value="RRM"/>
    <property type="match status" value="1"/>
</dbReference>
<feature type="compositionally biased region" description="Basic and acidic residues" evidence="3">
    <location>
        <begin position="251"/>
        <end position="270"/>
    </location>
</feature>
<dbReference type="GO" id="GO:0061574">
    <property type="term" value="C:ASAP complex"/>
    <property type="evidence" value="ECO:0007669"/>
    <property type="project" value="TreeGrafter"/>
</dbReference>